<evidence type="ECO:0000256" key="1">
    <source>
        <dbReference type="SAM" id="SignalP"/>
    </source>
</evidence>
<proteinExistence type="predicted"/>
<organism evidence="3 4">
    <name type="scientific">Pseudidiomarina sediminum</name>
    <dbReference type="NCBI Taxonomy" id="431675"/>
    <lineage>
        <taxon>Bacteria</taxon>
        <taxon>Pseudomonadati</taxon>
        <taxon>Pseudomonadota</taxon>
        <taxon>Gammaproteobacteria</taxon>
        <taxon>Alteromonadales</taxon>
        <taxon>Idiomarinaceae</taxon>
        <taxon>Pseudidiomarina</taxon>
    </lineage>
</organism>
<feature type="signal peptide" evidence="1">
    <location>
        <begin position="1"/>
        <end position="21"/>
    </location>
</feature>
<dbReference type="RefSeq" id="WP_026861587.1">
    <property type="nucleotide sequence ID" value="NZ_PIQE01000001.1"/>
</dbReference>
<dbReference type="STRING" id="1122124.GCA_000423165_00538"/>
<dbReference type="AlphaFoldDB" id="A0A432Z9G9"/>
<sequence>MLKRFSLTLSFFALSVGSAYATSPPKPATQIINGDSVYAFETAPRLLSVYQNLDLSPADYWPSSRLVSERQNQKVAERKRFMIERLHELARSAQVEGDDDLVAKAKSFAEQIQQWPLIGAEWIGVTKINDSLQVQSGVNVDRPSLYSSFNDAASNLQANPILGAAQYQLLPPKDLGDWQVKVITPQGIQTVAFTQQDTVRDVLKQTGAFQHEYDLAEVTLISLTGLSRTSKVAYYNDAKDMPPVHGIILVGLDLSSMNDDWQLVNRQLATLLSYWNPQS</sequence>
<evidence type="ECO:0000259" key="2">
    <source>
        <dbReference type="Pfam" id="PF20616"/>
    </source>
</evidence>
<name>A0A432Z9G9_9GAMM</name>
<dbReference type="InterPro" id="IPR046459">
    <property type="entry name" value="Caps_syn_GfcC_N"/>
</dbReference>
<comment type="caution">
    <text evidence="3">The sequence shown here is derived from an EMBL/GenBank/DDBJ whole genome shotgun (WGS) entry which is preliminary data.</text>
</comment>
<keyword evidence="1" id="KW-0732">Signal</keyword>
<dbReference type="Pfam" id="PF20616">
    <property type="entry name" value="Caps_syn_GfcC_N"/>
    <property type="match status" value="1"/>
</dbReference>
<evidence type="ECO:0000313" key="4">
    <source>
        <dbReference type="Proteomes" id="UP000287022"/>
    </source>
</evidence>
<feature type="domain" description="Capsule biosynthesis GfcC-like N-terminal" evidence="2">
    <location>
        <begin position="37"/>
        <end position="120"/>
    </location>
</feature>
<keyword evidence="4" id="KW-1185">Reference proteome</keyword>
<protein>
    <recommendedName>
        <fullName evidence="2">Capsule biosynthesis GfcC-like N-terminal domain-containing protein</fullName>
    </recommendedName>
</protein>
<evidence type="ECO:0000313" key="3">
    <source>
        <dbReference type="EMBL" id="RUO74568.1"/>
    </source>
</evidence>
<dbReference type="EMBL" id="PIQE01000001">
    <property type="protein sequence ID" value="RUO74568.1"/>
    <property type="molecule type" value="Genomic_DNA"/>
</dbReference>
<accession>A0A432Z9G9</accession>
<reference evidence="4" key="1">
    <citation type="journal article" date="2018" name="Front. Microbiol.">
        <title>Genome-Based Analysis Reveals the Taxonomy and Diversity of the Family Idiomarinaceae.</title>
        <authorList>
            <person name="Liu Y."/>
            <person name="Lai Q."/>
            <person name="Shao Z."/>
        </authorList>
    </citation>
    <scope>NUCLEOTIDE SEQUENCE [LARGE SCALE GENOMIC DNA]</scope>
    <source>
        <strain evidence="4">c121</strain>
    </source>
</reference>
<feature type="chain" id="PRO_5019134233" description="Capsule biosynthesis GfcC-like N-terminal domain-containing protein" evidence="1">
    <location>
        <begin position="22"/>
        <end position="279"/>
    </location>
</feature>
<gene>
    <name evidence="3" type="ORF">CWI80_04295</name>
</gene>
<dbReference type="Proteomes" id="UP000287022">
    <property type="component" value="Unassembled WGS sequence"/>
</dbReference>